<gene>
    <name evidence="2" type="ORF">CIB95_10495</name>
</gene>
<organism evidence="2 3">
    <name type="scientific">Lottiidibacillus patelloidae</name>
    <dbReference type="NCBI Taxonomy" id="2670334"/>
    <lineage>
        <taxon>Bacteria</taxon>
        <taxon>Bacillati</taxon>
        <taxon>Bacillota</taxon>
        <taxon>Bacilli</taxon>
        <taxon>Bacillales</taxon>
        <taxon>Bacillaceae</taxon>
        <taxon>Lottiidibacillus</taxon>
    </lineage>
</organism>
<dbReference type="EMBL" id="NPIA01000005">
    <property type="protein sequence ID" value="OZM56645.1"/>
    <property type="molecule type" value="Genomic_DNA"/>
</dbReference>
<feature type="transmembrane region" description="Helical" evidence="1">
    <location>
        <begin position="304"/>
        <end position="321"/>
    </location>
</feature>
<sequence length="451" mass="46392">MEGSLLFLVIILGVSFIVFATAKLKLHPFLSLLIAAFMVGLLAGLPLNEVVAAVNGGFGGLMGYIGIVIVAGTIIGTVLERSGAALRMAEVVLRLVGEKRPQLAMSLIGAIVSIPVFCDSGYVILSSLKKALAKRAKVALASMSVALATGLYATHTLVPPTPGPIAAAGNIGAADYLGTVILIGFIVAIPTILVGYIWAVKVASKIKIEGEEVTSLDYDEIVKGFGQLPSTFKSFAPIVLPIVLIGLGSVVKFFGWTGTLADIALFLGAPVVALLMGVLVSFLLMPQLNEETLTGWVGDGIKDASTILLITGAGGAFGSVIKATPVAELIKGIANGGLLNGALILLIPFVVAAALKTAQGSSTAALVVTSTLIAPLLPEMGIEGAIPLALVVMAVGAGAMAVSHVNDSYFWVVTQFSGMKVTDAYKAQTLATLLQGLTAIIFTMILWVILV</sequence>
<feature type="transmembrane region" description="Helical" evidence="1">
    <location>
        <begin position="6"/>
        <end position="22"/>
    </location>
</feature>
<reference evidence="2 3" key="2">
    <citation type="submission" date="2017-09" db="EMBL/GenBank/DDBJ databases">
        <title>Bacillus patelloidae sp. nov., isolated from the intestinal tract of a marine limpet.</title>
        <authorList>
            <person name="Liu R."/>
            <person name="Dong C."/>
            <person name="Shao Z."/>
        </authorList>
    </citation>
    <scope>NUCLEOTIDE SEQUENCE [LARGE SCALE GENOMIC DNA]</scope>
    <source>
        <strain evidence="2 3">SA5d-4</strain>
    </source>
</reference>
<name>A0A263BSH1_9BACI</name>
<comment type="caution">
    <text evidence="2">The sequence shown here is derived from an EMBL/GenBank/DDBJ whole genome shotgun (WGS) entry which is preliminary data.</text>
</comment>
<keyword evidence="1" id="KW-1133">Transmembrane helix</keyword>
<dbReference type="Proteomes" id="UP000217083">
    <property type="component" value="Unassembled WGS sequence"/>
</dbReference>
<evidence type="ECO:0000313" key="2">
    <source>
        <dbReference type="EMBL" id="OZM56645.1"/>
    </source>
</evidence>
<accession>A0A263BSH1</accession>
<dbReference type="GO" id="GO:0015128">
    <property type="term" value="F:gluconate transmembrane transporter activity"/>
    <property type="evidence" value="ECO:0007669"/>
    <property type="project" value="InterPro"/>
</dbReference>
<keyword evidence="3" id="KW-1185">Reference proteome</keyword>
<feature type="transmembrane region" description="Helical" evidence="1">
    <location>
        <begin position="263"/>
        <end position="284"/>
    </location>
</feature>
<dbReference type="AlphaFoldDB" id="A0A263BSH1"/>
<feature type="transmembrane region" description="Helical" evidence="1">
    <location>
        <begin position="425"/>
        <end position="450"/>
    </location>
</feature>
<reference evidence="3" key="1">
    <citation type="submission" date="2017-08" db="EMBL/GenBank/DDBJ databases">
        <authorList>
            <person name="Huang Z."/>
        </authorList>
    </citation>
    <scope>NUCLEOTIDE SEQUENCE [LARGE SCALE GENOMIC DNA]</scope>
    <source>
        <strain evidence="3">SA5d-4</strain>
    </source>
</reference>
<feature type="transmembrane region" description="Helical" evidence="1">
    <location>
        <begin position="59"/>
        <end position="79"/>
    </location>
</feature>
<keyword evidence="1" id="KW-0472">Membrane</keyword>
<dbReference type="Pfam" id="PF02447">
    <property type="entry name" value="GntP_permease"/>
    <property type="match status" value="1"/>
</dbReference>
<dbReference type="GO" id="GO:0005886">
    <property type="term" value="C:plasma membrane"/>
    <property type="evidence" value="ECO:0007669"/>
    <property type="project" value="TreeGrafter"/>
</dbReference>
<dbReference type="InterPro" id="IPR003474">
    <property type="entry name" value="Glcn_transporter"/>
</dbReference>
<protein>
    <submittedName>
        <fullName evidence="2">Gluconate transporter</fullName>
    </submittedName>
</protein>
<feature type="transmembrane region" description="Helical" evidence="1">
    <location>
        <begin position="235"/>
        <end position="256"/>
    </location>
</feature>
<feature type="transmembrane region" description="Helical" evidence="1">
    <location>
        <begin position="385"/>
        <end position="405"/>
    </location>
</feature>
<dbReference type="RefSeq" id="WP_094924932.1">
    <property type="nucleotide sequence ID" value="NZ_NPIA01000005.1"/>
</dbReference>
<feature type="transmembrane region" description="Helical" evidence="1">
    <location>
        <begin position="29"/>
        <end position="47"/>
    </location>
</feature>
<keyword evidence="1" id="KW-0812">Transmembrane</keyword>
<dbReference type="PANTHER" id="PTHR30354">
    <property type="entry name" value="GNT FAMILY GLUCONATE TRANSPORTER"/>
    <property type="match status" value="1"/>
</dbReference>
<evidence type="ECO:0000313" key="3">
    <source>
        <dbReference type="Proteomes" id="UP000217083"/>
    </source>
</evidence>
<evidence type="ECO:0000256" key="1">
    <source>
        <dbReference type="SAM" id="Phobius"/>
    </source>
</evidence>
<feature type="transmembrane region" description="Helical" evidence="1">
    <location>
        <begin position="103"/>
        <end position="124"/>
    </location>
</feature>
<feature type="transmembrane region" description="Helical" evidence="1">
    <location>
        <begin position="333"/>
        <end position="355"/>
    </location>
</feature>
<dbReference type="PANTHER" id="PTHR30354:SF11">
    <property type="entry name" value="PERMEASE"/>
    <property type="match status" value="1"/>
</dbReference>
<proteinExistence type="predicted"/>
<feature type="transmembrane region" description="Helical" evidence="1">
    <location>
        <begin position="176"/>
        <end position="199"/>
    </location>
</feature>